<sequence>MENRYDIIIIGAGSTGVPLAYFLAREGVKVLVIEKEKSPGQGSNKAAIGGIRATHSNPAKIVVGLKSIEIFKNWEMETGDNIEWYQGGYSFVTYRKSDEESLRELVRFQKNYGLNIDFLNRNELLEKIPSLNPYGLRGGTYSPEDGSASPLLAVNSFYRHAVQYGATFLFDAEVTGFIKTRHRIIEVKTTKGNFRGDIFVNAAGAHASQIASMAGLSIPVNPDSHEAGVTEPVKRFFDPMIVDIRPQKGSKNFYFYQHKT</sequence>
<proteinExistence type="predicted"/>
<evidence type="ECO:0000256" key="1">
    <source>
        <dbReference type="ARBA" id="ARBA00023002"/>
    </source>
</evidence>
<dbReference type="InterPro" id="IPR036188">
    <property type="entry name" value="FAD/NAD-bd_sf"/>
</dbReference>
<dbReference type="Gene3D" id="3.30.9.10">
    <property type="entry name" value="D-Amino Acid Oxidase, subunit A, domain 2"/>
    <property type="match status" value="1"/>
</dbReference>
<dbReference type="GO" id="GO:0016491">
    <property type="term" value="F:oxidoreductase activity"/>
    <property type="evidence" value="ECO:0007669"/>
    <property type="project" value="UniProtKB-KW"/>
</dbReference>
<dbReference type="EMBL" id="DRTX01000064">
    <property type="protein sequence ID" value="HHF52942.1"/>
    <property type="molecule type" value="Genomic_DNA"/>
</dbReference>
<dbReference type="AlphaFoldDB" id="A0A7V5HMF9"/>
<dbReference type="Gene3D" id="3.50.50.60">
    <property type="entry name" value="FAD/NAD(P)-binding domain"/>
    <property type="match status" value="1"/>
</dbReference>
<dbReference type="PANTHER" id="PTHR13847">
    <property type="entry name" value="SARCOSINE DEHYDROGENASE-RELATED"/>
    <property type="match status" value="1"/>
</dbReference>
<dbReference type="Pfam" id="PF01266">
    <property type="entry name" value="DAO"/>
    <property type="match status" value="1"/>
</dbReference>
<gene>
    <name evidence="3" type="ORF">ENL43_01080</name>
</gene>
<reference evidence="3" key="1">
    <citation type="journal article" date="2020" name="mSystems">
        <title>Genome- and Community-Level Interaction Insights into Carbon Utilization and Element Cycling Functions of Hydrothermarchaeota in Hydrothermal Sediment.</title>
        <authorList>
            <person name="Zhou Z."/>
            <person name="Liu Y."/>
            <person name="Xu W."/>
            <person name="Pan J."/>
            <person name="Luo Z.H."/>
            <person name="Li M."/>
        </authorList>
    </citation>
    <scope>NUCLEOTIDE SEQUENCE [LARGE SCALE GENOMIC DNA]</scope>
    <source>
        <strain evidence="3">HyVt-96</strain>
    </source>
</reference>
<organism evidence="3">
    <name type="scientific">candidate division WOR-3 bacterium</name>
    <dbReference type="NCBI Taxonomy" id="2052148"/>
    <lineage>
        <taxon>Bacteria</taxon>
        <taxon>Bacteria division WOR-3</taxon>
    </lineage>
</organism>
<evidence type="ECO:0000313" key="3">
    <source>
        <dbReference type="EMBL" id="HHF52942.1"/>
    </source>
</evidence>
<protein>
    <submittedName>
        <fullName evidence="3">FAD-binding oxidoreductase</fullName>
    </submittedName>
</protein>
<evidence type="ECO:0000259" key="2">
    <source>
        <dbReference type="Pfam" id="PF01266"/>
    </source>
</evidence>
<comment type="caution">
    <text evidence="3">The sequence shown here is derived from an EMBL/GenBank/DDBJ whole genome shotgun (WGS) entry which is preliminary data.</text>
</comment>
<feature type="non-terminal residue" evidence="3">
    <location>
        <position position="260"/>
    </location>
</feature>
<dbReference type="InterPro" id="IPR006076">
    <property type="entry name" value="FAD-dep_OxRdtase"/>
</dbReference>
<dbReference type="PANTHER" id="PTHR13847:SF287">
    <property type="entry name" value="FAD-DEPENDENT OXIDOREDUCTASE DOMAIN-CONTAINING PROTEIN 1"/>
    <property type="match status" value="1"/>
</dbReference>
<dbReference type="Proteomes" id="UP000886050">
    <property type="component" value="Unassembled WGS sequence"/>
</dbReference>
<feature type="domain" description="FAD dependent oxidoreductase" evidence="2">
    <location>
        <begin position="6"/>
        <end position="236"/>
    </location>
</feature>
<accession>A0A7V5HMF9</accession>
<keyword evidence="1" id="KW-0560">Oxidoreductase</keyword>
<name>A0A7V5HMF9_UNCW3</name>
<dbReference type="GO" id="GO:0005737">
    <property type="term" value="C:cytoplasm"/>
    <property type="evidence" value="ECO:0007669"/>
    <property type="project" value="TreeGrafter"/>
</dbReference>
<dbReference type="SUPFAM" id="SSF51905">
    <property type="entry name" value="FAD/NAD(P)-binding domain"/>
    <property type="match status" value="1"/>
</dbReference>